<dbReference type="EMBL" id="CP019434">
    <property type="protein sequence ID" value="APZ43484.1"/>
    <property type="molecule type" value="Genomic_DNA"/>
</dbReference>
<dbReference type="OrthoDB" id="9772644at2"/>
<evidence type="ECO:0000259" key="7">
    <source>
        <dbReference type="Pfam" id="PF19358"/>
    </source>
</evidence>
<organism evidence="8 9">
    <name type="scientific">Acidihalobacter ferrooxydans</name>
    <dbReference type="NCBI Taxonomy" id="1765967"/>
    <lineage>
        <taxon>Bacteria</taxon>
        <taxon>Pseudomonadati</taxon>
        <taxon>Pseudomonadota</taxon>
        <taxon>Gammaproteobacteria</taxon>
        <taxon>Chromatiales</taxon>
        <taxon>Ectothiorhodospiraceae</taxon>
        <taxon>Acidihalobacter</taxon>
    </lineage>
</organism>
<evidence type="ECO:0000256" key="4">
    <source>
        <dbReference type="ARBA" id="ARBA00023136"/>
    </source>
</evidence>
<dbReference type="Pfam" id="PF19358">
    <property type="entry name" value="DUF5935"/>
    <property type="match status" value="1"/>
</dbReference>
<dbReference type="KEGG" id="afy:BW247_10605"/>
<keyword evidence="4 5" id="KW-0472">Membrane</keyword>
<dbReference type="NCBIfam" id="TIGR03097">
    <property type="entry name" value="PEP_O_lig_1"/>
    <property type="match status" value="1"/>
</dbReference>
<feature type="transmembrane region" description="Helical" evidence="5">
    <location>
        <begin position="335"/>
        <end position="354"/>
    </location>
</feature>
<dbReference type="GO" id="GO:0016020">
    <property type="term" value="C:membrane"/>
    <property type="evidence" value="ECO:0007669"/>
    <property type="project" value="UniProtKB-SubCell"/>
</dbReference>
<evidence type="ECO:0000256" key="3">
    <source>
        <dbReference type="ARBA" id="ARBA00022989"/>
    </source>
</evidence>
<dbReference type="InterPro" id="IPR017528">
    <property type="entry name" value="CHP03097O-antigen_lig-rel"/>
</dbReference>
<dbReference type="Proteomes" id="UP000243807">
    <property type="component" value="Chromosome"/>
</dbReference>
<feature type="transmembrane region" description="Helical" evidence="5">
    <location>
        <begin position="43"/>
        <end position="63"/>
    </location>
</feature>
<evidence type="ECO:0000256" key="2">
    <source>
        <dbReference type="ARBA" id="ARBA00022692"/>
    </source>
</evidence>
<feature type="domain" description="O-antigen ligase-related" evidence="6">
    <location>
        <begin position="202"/>
        <end position="342"/>
    </location>
</feature>
<reference evidence="8 9" key="1">
    <citation type="submission" date="2017-01" db="EMBL/GenBank/DDBJ databases">
        <title>Draft sequence of Acidihalobacter ferrooxidans strain DSM 14175 (strain V8).</title>
        <authorList>
            <person name="Khaleque H.N."/>
            <person name="Ramsay J.P."/>
            <person name="Murphy R.J.T."/>
            <person name="Kaksonen A.H."/>
            <person name="Boxall N.J."/>
            <person name="Watkin E.L.J."/>
        </authorList>
    </citation>
    <scope>NUCLEOTIDE SEQUENCE [LARGE SCALE GENOMIC DNA]</scope>
    <source>
        <strain evidence="8 9">V8</strain>
    </source>
</reference>
<dbReference type="InterPro" id="IPR051533">
    <property type="entry name" value="WaaL-like"/>
</dbReference>
<feature type="transmembrane region" description="Helical" evidence="5">
    <location>
        <begin position="129"/>
        <end position="151"/>
    </location>
</feature>
<comment type="subcellular location">
    <subcellularLocation>
        <location evidence="1">Membrane</location>
        <topology evidence="1">Multi-pass membrane protein</topology>
    </subcellularLocation>
</comment>
<feature type="transmembrane region" description="Helical" evidence="5">
    <location>
        <begin position="106"/>
        <end position="122"/>
    </location>
</feature>
<accession>A0A1P8UI70</accession>
<dbReference type="PANTHER" id="PTHR37422:SF23">
    <property type="entry name" value="TEICHURONIC ACID BIOSYNTHESIS PROTEIN TUAE"/>
    <property type="match status" value="1"/>
</dbReference>
<evidence type="ECO:0000256" key="5">
    <source>
        <dbReference type="SAM" id="Phobius"/>
    </source>
</evidence>
<dbReference type="STRING" id="1765967.BW247_10605"/>
<feature type="transmembrane region" description="Helical" evidence="5">
    <location>
        <begin position="194"/>
        <end position="211"/>
    </location>
</feature>
<evidence type="ECO:0000259" key="6">
    <source>
        <dbReference type="Pfam" id="PF04932"/>
    </source>
</evidence>
<feature type="transmembrane region" description="Helical" evidence="5">
    <location>
        <begin position="239"/>
        <end position="258"/>
    </location>
</feature>
<protein>
    <submittedName>
        <fullName evidence="8">Putative O-glycosylation ligase, exosortase A system-associated</fullName>
    </submittedName>
</protein>
<gene>
    <name evidence="8" type="ORF">BW247_10605</name>
</gene>
<keyword evidence="2 5" id="KW-0812">Transmembrane</keyword>
<dbReference type="InterPro" id="IPR045979">
    <property type="entry name" value="DUF5935"/>
</dbReference>
<name>A0A1P8UI70_9GAMM</name>
<evidence type="ECO:0000256" key="1">
    <source>
        <dbReference type="ARBA" id="ARBA00004141"/>
    </source>
</evidence>
<dbReference type="AlphaFoldDB" id="A0A1P8UI70"/>
<dbReference type="RefSeq" id="WP_076837124.1">
    <property type="nucleotide sequence ID" value="NZ_CP019434.1"/>
</dbReference>
<evidence type="ECO:0000313" key="8">
    <source>
        <dbReference type="EMBL" id="APZ43484.1"/>
    </source>
</evidence>
<keyword evidence="9" id="KW-1185">Reference proteome</keyword>
<keyword evidence="8" id="KW-0436">Ligase</keyword>
<dbReference type="PANTHER" id="PTHR37422">
    <property type="entry name" value="TEICHURONIC ACID BIOSYNTHESIS PROTEIN TUAE"/>
    <property type="match status" value="1"/>
</dbReference>
<sequence length="445" mass="50226">MRGLLLILFVMGTLPMALVEPYIGLLLWTLFSDMNPYREVYGIAARIHWVYLIAVVTIFSAIIHANKLQKLKWDAMSRLMVIFVLFTTVSSYFSVVPGYAWPHWQQLFKVVLLSFFIILLVDSRKRLDLLIWVFVISFGFWGMKGGLFTLVHGGHYIVTGPEYSFYGDRNQFALAMCMTLPLMRYLQLQARSRWIRLGLWVGMALVVMSILGTYSRGGQIALAFVIPALIWKSRNRFRLLFLTAALLPLALNFMPPQWTHRMEAVVSGGAEKGGSFQGRVQSWEFATNYALHHPMLGGGFGVWLSPAAWDQYGPPGVHHRAIHSIWFEVLAEQGVVGFGLYVLMLASAWLYLGRIRRLARGDPDSLWMYDLAGFIQVSLVAFAVAGSALPQAYFNFLFQLYAVISLLLKFALQHRAAQRAAAPAARAAYPSAPARPLVYDKRSSQ</sequence>
<proteinExistence type="predicted"/>
<evidence type="ECO:0000313" key="9">
    <source>
        <dbReference type="Proteomes" id="UP000243807"/>
    </source>
</evidence>
<dbReference type="Pfam" id="PF04932">
    <property type="entry name" value="Wzy_C"/>
    <property type="match status" value="1"/>
</dbReference>
<feature type="transmembrane region" description="Helical" evidence="5">
    <location>
        <begin position="75"/>
        <end position="94"/>
    </location>
</feature>
<dbReference type="InterPro" id="IPR007016">
    <property type="entry name" value="O-antigen_ligase-rel_domated"/>
</dbReference>
<feature type="transmembrane region" description="Helical" evidence="5">
    <location>
        <begin position="366"/>
        <end position="386"/>
    </location>
</feature>
<feature type="transmembrane region" description="Helical" evidence="5">
    <location>
        <begin position="392"/>
        <end position="412"/>
    </location>
</feature>
<dbReference type="GO" id="GO:0016874">
    <property type="term" value="F:ligase activity"/>
    <property type="evidence" value="ECO:0007669"/>
    <property type="project" value="UniProtKB-KW"/>
</dbReference>
<feature type="domain" description="DUF5935" evidence="7">
    <location>
        <begin position="1"/>
        <end position="157"/>
    </location>
</feature>
<keyword evidence="3 5" id="KW-1133">Transmembrane helix</keyword>